<reference evidence="6" key="1">
    <citation type="journal article" date="2019" name="Int. J. Syst. Evol. Microbiol.">
        <title>The Global Catalogue of Microorganisms (GCM) 10K type strain sequencing project: providing services to taxonomists for standard genome sequencing and annotation.</title>
        <authorList>
            <consortium name="The Broad Institute Genomics Platform"/>
            <consortium name="The Broad Institute Genome Sequencing Center for Infectious Disease"/>
            <person name="Wu L."/>
            <person name="Ma J."/>
        </authorList>
    </citation>
    <scope>NUCLEOTIDE SEQUENCE [LARGE SCALE GENOMIC DNA]</scope>
    <source>
        <strain evidence="6">JCM 17986</strain>
    </source>
</reference>
<keyword evidence="6" id="KW-1185">Reference proteome</keyword>
<evidence type="ECO:0000313" key="5">
    <source>
        <dbReference type="EMBL" id="GAA4987016.1"/>
    </source>
</evidence>
<proteinExistence type="inferred from homology"/>
<feature type="region of interest" description="Disordered" evidence="3">
    <location>
        <begin position="1"/>
        <end position="32"/>
    </location>
</feature>
<name>A0ABP9I4N1_9ACTN</name>
<dbReference type="InterPro" id="IPR050967">
    <property type="entry name" value="Thiamine_Salvage_TenA"/>
</dbReference>
<dbReference type="Proteomes" id="UP001500466">
    <property type="component" value="Unassembled WGS sequence"/>
</dbReference>
<dbReference type="InterPro" id="IPR027574">
    <property type="entry name" value="Thiaminase_II"/>
</dbReference>
<gene>
    <name evidence="5" type="primary">tenA</name>
    <name evidence="5" type="ORF">GCM10023205_67160</name>
</gene>
<dbReference type="Gene3D" id="1.20.910.10">
    <property type="entry name" value="Heme oxygenase-like"/>
    <property type="match status" value="1"/>
</dbReference>
<comment type="function">
    <text evidence="2">Catalyzes an amino-pyrimidine hydrolysis reaction at the C5' of the pyrimidine moiety of thiamine compounds, a reaction that is part of a thiamine salvage pathway.</text>
</comment>
<evidence type="ECO:0000259" key="4">
    <source>
        <dbReference type="Pfam" id="PF03070"/>
    </source>
</evidence>
<dbReference type="InterPro" id="IPR004305">
    <property type="entry name" value="Thiaminase-2/PQQC"/>
</dbReference>
<keyword evidence="2" id="KW-0784">Thiamine biosynthesis</keyword>
<protein>
    <recommendedName>
        <fullName evidence="2">Aminopyrimidine aminohydrolase</fullName>
        <ecNumber evidence="2">3.5.99.2</ecNumber>
    </recommendedName>
</protein>
<accession>A0ABP9I4N1</accession>
<dbReference type="RefSeq" id="WP_345679555.1">
    <property type="nucleotide sequence ID" value="NZ_BAABHS010000032.1"/>
</dbReference>
<evidence type="ECO:0000256" key="2">
    <source>
        <dbReference type="RuleBase" id="RU363093"/>
    </source>
</evidence>
<evidence type="ECO:0000256" key="1">
    <source>
        <dbReference type="ARBA" id="ARBA00004948"/>
    </source>
</evidence>
<dbReference type="Pfam" id="PF03070">
    <property type="entry name" value="TENA_THI-4"/>
    <property type="match status" value="1"/>
</dbReference>
<dbReference type="PANTHER" id="PTHR43198">
    <property type="entry name" value="BIFUNCTIONAL TH2 PROTEIN"/>
    <property type="match status" value="1"/>
</dbReference>
<comment type="catalytic activity">
    <reaction evidence="2">
        <text>4-amino-5-aminomethyl-2-methylpyrimidine + H2O = 4-amino-5-hydroxymethyl-2-methylpyrimidine + NH4(+)</text>
        <dbReference type="Rhea" id="RHEA:31799"/>
        <dbReference type="ChEBI" id="CHEBI:15377"/>
        <dbReference type="ChEBI" id="CHEBI:16892"/>
        <dbReference type="ChEBI" id="CHEBI:28938"/>
        <dbReference type="ChEBI" id="CHEBI:63416"/>
        <dbReference type="EC" id="3.5.99.2"/>
    </reaction>
</comment>
<evidence type="ECO:0000256" key="3">
    <source>
        <dbReference type="SAM" id="MobiDB-lite"/>
    </source>
</evidence>
<comment type="caution">
    <text evidence="5">The sequence shown here is derived from an EMBL/GenBank/DDBJ whole genome shotgun (WGS) entry which is preliminary data.</text>
</comment>
<organism evidence="5 6">
    <name type="scientific">Yinghuangia aomiensis</name>
    <dbReference type="NCBI Taxonomy" id="676205"/>
    <lineage>
        <taxon>Bacteria</taxon>
        <taxon>Bacillati</taxon>
        <taxon>Actinomycetota</taxon>
        <taxon>Actinomycetes</taxon>
        <taxon>Kitasatosporales</taxon>
        <taxon>Streptomycetaceae</taxon>
        <taxon>Yinghuangia</taxon>
    </lineage>
</organism>
<dbReference type="CDD" id="cd19365">
    <property type="entry name" value="TenA_C-like"/>
    <property type="match status" value="1"/>
</dbReference>
<dbReference type="NCBIfam" id="TIGR04306">
    <property type="entry name" value="salvage_TenA"/>
    <property type="match status" value="1"/>
</dbReference>
<dbReference type="InterPro" id="IPR016084">
    <property type="entry name" value="Haem_Oase-like_multi-hlx"/>
</dbReference>
<comment type="catalytic activity">
    <reaction evidence="2">
        <text>thiamine + H2O = 5-(2-hydroxyethyl)-4-methylthiazole + 4-amino-5-hydroxymethyl-2-methylpyrimidine + H(+)</text>
        <dbReference type="Rhea" id="RHEA:17509"/>
        <dbReference type="ChEBI" id="CHEBI:15377"/>
        <dbReference type="ChEBI" id="CHEBI:15378"/>
        <dbReference type="ChEBI" id="CHEBI:16892"/>
        <dbReference type="ChEBI" id="CHEBI:17957"/>
        <dbReference type="ChEBI" id="CHEBI:18385"/>
        <dbReference type="EC" id="3.5.99.2"/>
    </reaction>
</comment>
<comment type="pathway">
    <text evidence="1 2">Cofactor biosynthesis; thiamine diphosphate biosynthesis.</text>
</comment>
<dbReference type="SUPFAM" id="SSF48613">
    <property type="entry name" value="Heme oxygenase-like"/>
    <property type="match status" value="1"/>
</dbReference>
<feature type="compositionally biased region" description="Basic and acidic residues" evidence="3">
    <location>
        <begin position="19"/>
        <end position="32"/>
    </location>
</feature>
<dbReference type="EMBL" id="BAABHS010000032">
    <property type="protein sequence ID" value="GAA4987016.1"/>
    <property type="molecule type" value="Genomic_DNA"/>
</dbReference>
<dbReference type="PANTHER" id="PTHR43198:SF2">
    <property type="entry name" value="SI:CH1073-67J19.1-RELATED"/>
    <property type="match status" value="1"/>
</dbReference>
<comment type="similarity">
    <text evidence="2">Belongs to the TenA family.</text>
</comment>
<dbReference type="EC" id="3.5.99.2" evidence="2"/>
<evidence type="ECO:0000313" key="6">
    <source>
        <dbReference type="Proteomes" id="UP001500466"/>
    </source>
</evidence>
<keyword evidence="2" id="KW-0378">Hydrolase</keyword>
<feature type="domain" description="Thiaminase-2/PQQC" evidence="4">
    <location>
        <begin position="44"/>
        <end position="250"/>
    </location>
</feature>
<sequence length="256" mass="28139">MTRGTPDPSPDGPVRLNGHRAEARPVRGKERQAGHTMAFRDELWAAIEDVYAEILAHPFLQGLTDGTLPAEAFRHYVVQDSHYLRDYARALAVCAAKAPDEDAVRQFAADAAGAIAAEQAMHADFLTAYGTSAEVAATEPVLPATRAYTSYLLAASYGGSFAEGLGAVLPCYWIYARVGEALLEKSSPNPLYAHWISTYGDEAFQQTVEAVLELTDRVGADLGATERARVIEHFVTTSKYEWMFWDAAWRREAWPV</sequence>